<evidence type="ECO:0000313" key="2">
    <source>
        <dbReference type="EMBL" id="GLR18156.1"/>
    </source>
</evidence>
<feature type="domain" description="N-acetyltransferase" evidence="1">
    <location>
        <begin position="7"/>
        <end position="151"/>
    </location>
</feature>
<dbReference type="EMBL" id="BSOH01000015">
    <property type="protein sequence ID" value="GLR18156.1"/>
    <property type="molecule type" value="Genomic_DNA"/>
</dbReference>
<reference evidence="2" key="2">
    <citation type="submission" date="2023-01" db="EMBL/GenBank/DDBJ databases">
        <title>Draft genome sequence of Portibacter lacus strain NBRC 108769.</title>
        <authorList>
            <person name="Sun Q."/>
            <person name="Mori K."/>
        </authorList>
    </citation>
    <scope>NUCLEOTIDE SEQUENCE</scope>
    <source>
        <strain evidence="2">NBRC 108769</strain>
    </source>
</reference>
<name>A0AA37ST30_9BACT</name>
<dbReference type="InterPro" id="IPR016181">
    <property type="entry name" value="Acyl_CoA_acyltransferase"/>
</dbReference>
<evidence type="ECO:0000259" key="1">
    <source>
        <dbReference type="PROSITE" id="PS51186"/>
    </source>
</evidence>
<dbReference type="GO" id="GO:0016747">
    <property type="term" value="F:acyltransferase activity, transferring groups other than amino-acyl groups"/>
    <property type="evidence" value="ECO:0007669"/>
    <property type="project" value="InterPro"/>
</dbReference>
<dbReference type="Gene3D" id="3.40.630.30">
    <property type="match status" value="1"/>
</dbReference>
<gene>
    <name evidence="2" type="ORF">GCM10007940_27710</name>
</gene>
<dbReference type="SUPFAM" id="SSF55729">
    <property type="entry name" value="Acyl-CoA N-acyltransferases (Nat)"/>
    <property type="match status" value="1"/>
</dbReference>
<proteinExistence type="predicted"/>
<evidence type="ECO:0000313" key="3">
    <source>
        <dbReference type="Proteomes" id="UP001156666"/>
    </source>
</evidence>
<dbReference type="PROSITE" id="PS51186">
    <property type="entry name" value="GNAT"/>
    <property type="match status" value="1"/>
</dbReference>
<protein>
    <submittedName>
        <fullName evidence="2">ElaA protein</fullName>
    </submittedName>
</protein>
<reference evidence="2" key="1">
    <citation type="journal article" date="2014" name="Int. J. Syst. Evol. Microbiol.">
        <title>Complete genome sequence of Corynebacterium casei LMG S-19264T (=DSM 44701T), isolated from a smear-ripened cheese.</title>
        <authorList>
            <consortium name="US DOE Joint Genome Institute (JGI-PGF)"/>
            <person name="Walter F."/>
            <person name="Albersmeier A."/>
            <person name="Kalinowski J."/>
            <person name="Ruckert C."/>
        </authorList>
    </citation>
    <scope>NUCLEOTIDE SEQUENCE</scope>
    <source>
        <strain evidence="2">NBRC 108769</strain>
    </source>
</reference>
<dbReference type="InterPro" id="IPR000182">
    <property type="entry name" value="GNAT_dom"/>
</dbReference>
<keyword evidence="3" id="KW-1185">Reference proteome</keyword>
<dbReference type="AlphaFoldDB" id="A0AA37ST30"/>
<dbReference type="Pfam" id="PF13673">
    <property type="entry name" value="Acetyltransf_10"/>
    <property type="match status" value="1"/>
</dbReference>
<comment type="caution">
    <text evidence="2">The sequence shown here is derived from an EMBL/GenBank/DDBJ whole genome shotgun (WGS) entry which is preliminary data.</text>
</comment>
<organism evidence="2 3">
    <name type="scientific">Portibacter lacus</name>
    <dbReference type="NCBI Taxonomy" id="1099794"/>
    <lineage>
        <taxon>Bacteria</taxon>
        <taxon>Pseudomonadati</taxon>
        <taxon>Bacteroidota</taxon>
        <taxon>Saprospiria</taxon>
        <taxon>Saprospirales</taxon>
        <taxon>Haliscomenobacteraceae</taxon>
        <taxon>Portibacter</taxon>
    </lineage>
</organism>
<sequence>MIVFETKPFASLNLDELYRILELRAEVFVVEQDCVYQDLDGKDKLGHHLLGMVNGEIHAYSRILPPGTTFTTYSSIGRILTSMDVRREGYGRSLVTESIKQCHALYPKHQIKISAQTYLLKFYTGLGFNQVGEGYLEDGIPHVGMVYGKPS</sequence>
<dbReference type="RefSeq" id="WP_235294414.1">
    <property type="nucleotide sequence ID" value="NZ_BSOH01000015.1"/>
</dbReference>
<accession>A0AA37ST30</accession>
<dbReference type="Proteomes" id="UP001156666">
    <property type="component" value="Unassembled WGS sequence"/>
</dbReference>